<accession>A0ABT4QJ47</accession>
<proteinExistence type="predicted"/>
<gene>
    <name evidence="1" type="ORF">O9H85_31965</name>
</gene>
<organism evidence="1 2">
    <name type="scientific">Paenibacillus gyeongsangnamensis</name>
    <dbReference type="NCBI Taxonomy" id="3388067"/>
    <lineage>
        <taxon>Bacteria</taxon>
        <taxon>Bacillati</taxon>
        <taxon>Bacillota</taxon>
        <taxon>Bacilli</taxon>
        <taxon>Bacillales</taxon>
        <taxon>Paenibacillaceae</taxon>
        <taxon>Paenibacillus</taxon>
    </lineage>
</organism>
<name>A0ABT4QJ47_9BACL</name>
<dbReference type="InterPro" id="IPR036514">
    <property type="entry name" value="SGNH_hydro_sf"/>
</dbReference>
<sequence>MLTKLHSFISSSRASFDEAVRVKPKTKTSAFIMMKAVLFIAVFFLLEGQLADILDPGRYKSNFHPRLRWEEFYGMKQNIDVAFLGSSHAYRSFDPTFFDRELNVTSFNFGHSDQNPIDSYYVLNEVLRFHHPKLIVLELFFPLSEGVEANQISASYFLSASYVYDYLKPSMNKWACFFDEFQPKDYLKAFFHTVRDKDNYKNMKLIKENLNRKAVAIHDWLTRKEVPATMPTATSLGEIYKGRGYVVNDGVASPKKLQETNRLKVYQGLPNWDEKKLRYIDKIAGLAKEKGIPIVFVTSPLPPSTMKFLKRYEDIHNKYQEIADRNGVQYLDYNYMKGKNVLFTDKNFKDEDHLNSSGVKIFNQDLLPLLRPYFNP</sequence>
<dbReference type="RefSeq" id="WP_269885427.1">
    <property type="nucleotide sequence ID" value="NZ_JAQAGZ010000028.1"/>
</dbReference>
<protein>
    <recommendedName>
        <fullName evidence="3">SGNH/GDSL hydrolase family protein</fullName>
    </recommendedName>
</protein>
<dbReference type="Proteomes" id="UP001527882">
    <property type="component" value="Unassembled WGS sequence"/>
</dbReference>
<dbReference type="SUPFAM" id="SSF52266">
    <property type="entry name" value="SGNH hydrolase"/>
    <property type="match status" value="1"/>
</dbReference>
<reference evidence="1 2" key="1">
    <citation type="submission" date="2022-12" db="EMBL/GenBank/DDBJ databases">
        <title>Draft genome sequence of Paenibacillus sp. dW9.</title>
        <authorList>
            <person name="Choi E.-W."/>
            <person name="Kim D.-U."/>
        </authorList>
    </citation>
    <scope>NUCLEOTIDE SEQUENCE [LARGE SCALE GENOMIC DNA]</scope>
    <source>
        <strain evidence="2">dW9</strain>
    </source>
</reference>
<comment type="caution">
    <text evidence="1">The sequence shown here is derived from an EMBL/GenBank/DDBJ whole genome shotgun (WGS) entry which is preliminary data.</text>
</comment>
<keyword evidence="2" id="KW-1185">Reference proteome</keyword>
<dbReference type="Gene3D" id="3.40.50.1110">
    <property type="entry name" value="SGNH hydrolase"/>
    <property type="match status" value="1"/>
</dbReference>
<evidence type="ECO:0008006" key="3">
    <source>
        <dbReference type="Google" id="ProtNLM"/>
    </source>
</evidence>
<dbReference type="EMBL" id="JAQAGZ010000028">
    <property type="protein sequence ID" value="MCZ8516894.1"/>
    <property type="molecule type" value="Genomic_DNA"/>
</dbReference>
<evidence type="ECO:0000313" key="1">
    <source>
        <dbReference type="EMBL" id="MCZ8516894.1"/>
    </source>
</evidence>
<evidence type="ECO:0000313" key="2">
    <source>
        <dbReference type="Proteomes" id="UP001527882"/>
    </source>
</evidence>